<evidence type="ECO:0000313" key="2">
    <source>
        <dbReference type="EMBL" id="KAG0450172.1"/>
    </source>
</evidence>
<gene>
    <name evidence="3" type="ORF">HPP92_026826</name>
    <name evidence="2" type="ORF">HPP92_027014</name>
</gene>
<evidence type="ECO:0000313" key="4">
    <source>
        <dbReference type="Proteomes" id="UP000636800"/>
    </source>
</evidence>
<feature type="region of interest" description="Disordered" evidence="1">
    <location>
        <begin position="64"/>
        <end position="136"/>
    </location>
</feature>
<evidence type="ECO:0000256" key="1">
    <source>
        <dbReference type="SAM" id="MobiDB-lite"/>
    </source>
</evidence>
<evidence type="ECO:0000313" key="3">
    <source>
        <dbReference type="EMBL" id="KAG0450300.1"/>
    </source>
</evidence>
<accession>A0A835PDA0</accession>
<evidence type="ECO:0000313" key="5">
    <source>
        <dbReference type="Proteomes" id="UP000639772"/>
    </source>
</evidence>
<protein>
    <submittedName>
        <fullName evidence="3">Uncharacterized protein</fullName>
    </submittedName>
</protein>
<dbReference type="EMBL" id="JADCNM010000130">
    <property type="protein sequence ID" value="KAG0450300.1"/>
    <property type="molecule type" value="Genomic_DNA"/>
</dbReference>
<keyword evidence="4" id="KW-1185">Reference proteome</keyword>
<comment type="caution">
    <text evidence="3">The sequence shown here is derived from an EMBL/GenBank/DDBJ whole genome shotgun (WGS) entry which is preliminary data.</text>
</comment>
<feature type="compositionally biased region" description="Basic and acidic residues" evidence="1">
    <location>
        <begin position="90"/>
        <end position="124"/>
    </location>
</feature>
<dbReference type="EMBL" id="JADCNL010000129">
    <property type="protein sequence ID" value="KAG0450172.1"/>
    <property type="molecule type" value="Genomic_DNA"/>
</dbReference>
<reference evidence="4 5" key="1">
    <citation type="journal article" date="2020" name="Nat. Food">
        <title>A phased Vanilla planifolia genome enables genetic improvement of flavour and production.</title>
        <authorList>
            <person name="Hasing T."/>
            <person name="Tang H."/>
            <person name="Brym M."/>
            <person name="Khazi F."/>
            <person name="Huang T."/>
            <person name="Chambers A.H."/>
        </authorList>
    </citation>
    <scope>NUCLEOTIDE SEQUENCE [LARGE SCALE GENOMIC DNA]</scope>
    <source>
        <tissue evidence="3">Leaf</tissue>
    </source>
</reference>
<sequence>MKAPEGLGRRPEEGRDGEAAGLPMVALFARRIFASRELIIGGEGPGIAHGGRCGSFRRGSGKGFMEPEEVDLDRCQQPPHRWKRGIWGGEEGKKGEGGRRTRLRPERESSGSQEAERSVEEKRTGQFRAAQTASAQEQEVVTGRRLKDRAAKNGNIDRGHEGPAVGSYRIMALPLSRRLTGSRAPSVLSHWLIALTVCPLPARQCEAACRAAGGFL</sequence>
<dbReference type="Proteomes" id="UP000639772">
    <property type="component" value="Unassembled WGS sequence"/>
</dbReference>
<dbReference type="Proteomes" id="UP000636800">
    <property type="component" value="Unassembled WGS sequence"/>
</dbReference>
<organism evidence="3 5">
    <name type="scientific">Vanilla planifolia</name>
    <name type="common">Vanilla</name>
    <dbReference type="NCBI Taxonomy" id="51239"/>
    <lineage>
        <taxon>Eukaryota</taxon>
        <taxon>Viridiplantae</taxon>
        <taxon>Streptophyta</taxon>
        <taxon>Embryophyta</taxon>
        <taxon>Tracheophyta</taxon>
        <taxon>Spermatophyta</taxon>
        <taxon>Magnoliopsida</taxon>
        <taxon>Liliopsida</taxon>
        <taxon>Asparagales</taxon>
        <taxon>Orchidaceae</taxon>
        <taxon>Vanilloideae</taxon>
        <taxon>Vanilleae</taxon>
        <taxon>Vanilla</taxon>
    </lineage>
</organism>
<name>A0A835PDA0_VANPL</name>
<feature type="region of interest" description="Disordered" evidence="1">
    <location>
        <begin position="1"/>
        <end position="20"/>
    </location>
</feature>
<proteinExistence type="predicted"/>
<feature type="compositionally biased region" description="Basic and acidic residues" evidence="1">
    <location>
        <begin position="7"/>
        <end position="18"/>
    </location>
</feature>
<dbReference type="AlphaFoldDB" id="A0A835PDA0"/>